<reference evidence="4" key="2">
    <citation type="submission" date="2020-11" db="EMBL/GenBank/DDBJ databases">
        <authorList>
            <consortium name="DOE Joint Genome Institute"/>
            <person name="Kuo A."/>
            <person name="Miyauchi S."/>
            <person name="Kiss E."/>
            <person name="Drula E."/>
            <person name="Kohler A."/>
            <person name="Sanchez-Garcia M."/>
            <person name="Andreopoulos B."/>
            <person name="Barry K.W."/>
            <person name="Bonito G."/>
            <person name="Buee M."/>
            <person name="Carver A."/>
            <person name="Chen C."/>
            <person name="Cichocki N."/>
            <person name="Clum A."/>
            <person name="Culley D."/>
            <person name="Crous P.W."/>
            <person name="Fauchery L."/>
            <person name="Girlanda M."/>
            <person name="Hayes R."/>
            <person name="Keri Z."/>
            <person name="Labutti K."/>
            <person name="Lipzen A."/>
            <person name="Lombard V."/>
            <person name="Magnuson J."/>
            <person name="Maillard F."/>
            <person name="Morin E."/>
            <person name="Murat C."/>
            <person name="Nolan M."/>
            <person name="Ohm R."/>
            <person name="Pangilinan J."/>
            <person name="Pereira M."/>
            <person name="Perotto S."/>
            <person name="Peter M."/>
            <person name="Riley R."/>
            <person name="Sitrit Y."/>
            <person name="Stielow B."/>
            <person name="Szollosi G."/>
            <person name="Zifcakova L."/>
            <person name="Stursova M."/>
            <person name="Spatafora J.W."/>
            <person name="Tedersoo L."/>
            <person name="Vaario L.-M."/>
            <person name="Yamada A."/>
            <person name="Yan M."/>
            <person name="Wang P."/>
            <person name="Xu J."/>
            <person name="Bruns T."/>
            <person name="Baldrian P."/>
            <person name="Vilgalys R."/>
            <person name="Henrissat B."/>
            <person name="Grigoriev I.V."/>
            <person name="Hibbett D."/>
            <person name="Nagy L.G."/>
            <person name="Martin F.M."/>
        </authorList>
    </citation>
    <scope>NUCLEOTIDE SEQUENCE</scope>
    <source>
        <strain evidence="4">UH-Tt-Lm1</strain>
    </source>
</reference>
<protein>
    <recommendedName>
        <fullName evidence="3">BZIP domain-containing protein</fullName>
    </recommendedName>
</protein>
<keyword evidence="5" id="KW-1185">Reference proteome</keyword>
<evidence type="ECO:0000256" key="1">
    <source>
        <dbReference type="SAM" id="Coils"/>
    </source>
</evidence>
<sequence length="456" mass="49133">MSHLSSFVSADVLSSPVSEAAPWSNSQDAPFSHYSQSDYSLPASPYSASVPHSPAMQLKSRLSPDSSSDGEQLCMPTYKLFDLPATPLTGRSPSPALVNEQQSFSGGVQRQGSFTTTGIRKPRERISTKDFIPPDVSGLSKREARLVKNRAAAFLSRQRKREEFECMEVRVAELEQENARLLALAKGEDSPALSEIEQLKARLAAAEQRTQQLNAQLKQAEAQPPAVKMETIEPEIPSPVLRSSPLHTNKSGAGLGLMVLLCALPSLLSVPTQPNVPSSFSLPLSDHSLSSLDTYSSFDFNSLISGDQHDWSITNPMDLDFDMTNELPVRSSQSLPISTAINGGKLELGDQSLDISFDAISSEDGKIRVRIHPPASASGSPRSLSPLPSTPGSSSPVPNCIKSEQEDPFLGVGGFDFGSELSLDQDISGARKRIRIALRNMPGEGSEGGEWEVEVC</sequence>
<gene>
    <name evidence="4" type="ORF">BJ322DRAFT_516490</name>
</gene>
<dbReference type="OrthoDB" id="674948at2759"/>
<evidence type="ECO:0000256" key="2">
    <source>
        <dbReference type="SAM" id="MobiDB-lite"/>
    </source>
</evidence>
<evidence type="ECO:0000313" key="4">
    <source>
        <dbReference type="EMBL" id="KAF9777888.1"/>
    </source>
</evidence>
<proteinExistence type="predicted"/>
<dbReference type="InterPro" id="IPR004827">
    <property type="entry name" value="bZIP"/>
</dbReference>
<dbReference type="AlphaFoldDB" id="A0A9P6L0F9"/>
<keyword evidence="1" id="KW-0175">Coiled coil</keyword>
<dbReference type="SMART" id="SM00338">
    <property type="entry name" value="BRLZ"/>
    <property type="match status" value="1"/>
</dbReference>
<feature type="coiled-coil region" evidence="1">
    <location>
        <begin position="157"/>
        <end position="223"/>
    </location>
</feature>
<name>A0A9P6L0F9_9AGAM</name>
<dbReference type="PROSITE" id="PS50217">
    <property type="entry name" value="BZIP"/>
    <property type="match status" value="1"/>
</dbReference>
<comment type="caution">
    <text evidence="4">The sequence shown here is derived from an EMBL/GenBank/DDBJ whole genome shotgun (WGS) entry which is preliminary data.</text>
</comment>
<feature type="domain" description="BZIP" evidence="3">
    <location>
        <begin position="139"/>
        <end position="181"/>
    </location>
</feature>
<evidence type="ECO:0000313" key="5">
    <source>
        <dbReference type="Proteomes" id="UP000736335"/>
    </source>
</evidence>
<dbReference type="InterPro" id="IPR046347">
    <property type="entry name" value="bZIP_sf"/>
</dbReference>
<dbReference type="Gene3D" id="1.20.5.170">
    <property type="match status" value="1"/>
</dbReference>
<accession>A0A9P6L0F9</accession>
<dbReference type="Proteomes" id="UP000736335">
    <property type="component" value="Unassembled WGS sequence"/>
</dbReference>
<dbReference type="EMBL" id="WIUZ02000026">
    <property type="protein sequence ID" value="KAF9777888.1"/>
    <property type="molecule type" value="Genomic_DNA"/>
</dbReference>
<organism evidence="4 5">
    <name type="scientific">Thelephora terrestris</name>
    <dbReference type="NCBI Taxonomy" id="56493"/>
    <lineage>
        <taxon>Eukaryota</taxon>
        <taxon>Fungi</taxon>
        <taxon>Dikarya</taxon>
        <taxon>Basidiomycota</taxon>
        <taxon>Agaricomycotina</taxon>
        <taxon>Agaricomycetes</taxon>
        <taxon>Thelephorales</taxon>
        <taxon>Thelephoraceae</taxon>
        <taxon>Thelephora</taxon>
    </lineage>
</organism>
<evidence type="ECO:0000259" key="3">
    <source>
        <dbReference type="PROSITE" id="PS50217"/>
    </source>
</evidence>
<feature type="compositionally biased region" description="Low complexity" evidence="2">
    <location>
        <begin position="373"/>
        <end position="398"/>
    </location>
</feature>
<reference evidence="4" key="1">
    <citation type="journal article" date="2020" name="Nat. Commun.">
        <title>Large-scale genome sequencing of mycorrhizal fungi provides insights into the early evolution of symbiotic traits.</title>
        <authorList>
            <person name="Miyauchi S."/>
            <person name="Kiss E."/>
            <person name="Kuo A."/>
            <person name="Drula E."/>
            <person name="Kohler A."/>
            <person name="Sanchez-Garcia M."/>
            <person name="Morin E."/>
            <person name="Andreopoulos B."/>
            <person name="Barry K.W."/>
            <person name="Bonito G."/>
            <person name="Buee M."/>
            <person name="Carver A."/>
            <person name="Chen C."/>
            <person name="Cichocki N."/>
            <person name="Clum A."/>
            <person name="Culley D."/>
            <person name="Crous P.W."/>
            <person name="Fauchery L."/>
            <person name="Girlanda M."/>
            <person name="Hayes R.D."/>
            <person name="Keri Z."/>
            <person name="LaButti K."/>
            <person name="Lipzen A."/>
            <person name="Lombard V."/>
            <person name="Magnuson J."/>
            <person name="Maillard F."/>
            <person name="Murat C."/>
            <person name="Nolan M."/>
            <person name="Ohm R.A."/>
            <person name="Pangilinan J."/>
            <person name="Pereira M.F."/>
            <person name="Perotto S."/>
            <person name="Peter M."/>
            <person name="Pfister S."/>
            <person name="Riley R."/>
            <person name="Sitrit Y."/>
            <person name="Stielow J.B."/>
            <person name="Szollosi G."/>
            <person name="Zifcakova L."/>
            <person name="Stursova M."/>
            <person name="Spatafora J.W."/>
            <person name="Tedersoo L."/>
            <person name="Vaario L.M."/>
            <person name="Yamada A."/>
            <person name="Yan M."/>
            <person name="Wang P."/>
            <person name="Xu J."/>
            <person name="Bruns T."/>
            <person name="Baldrian P."/>
            <person name="Vilgalys R."/>
            <person name="Dunand C."/>
            <person name="Henrissat B."/>
            <person name="Grigoriev I.V."/>
            <person name="Hibbett D."/>
            <person name="Nagy L.G."/>
            <person name="Martin F.M."/>
        </authorList>
    </citation>
    <scope>NUCLEOTIDE SEQUENCE</scope>
    <source>
        <strain evidence="4">UH-Tt-Lm1</strain>
    </source>
</reference>
<feature type="region of interest" description="Disordered" evidence="2">
    <location>
        <begin position="371"/>
        <end position="405"/>
    </location>
</feature>
<dbReference type="SUPFAM" id="SSF57959">
    <property type="entry name" value="Leucine zipper domain"/>
    <property type="match status" value="1"/>
</dbReference>
<dbReference type="GO" id="GO:0003700">
    <property type="term" value="F:DNA-binding transcription factor activity"/>
    <property type="evidence" value="ECO:0007669"/>
    <property type="project" value="InterPro"/>
</dbReference>
<dbReference type="CDD" id="cd14812">
    <property type="entry name" value="bZIP_u3"/>
    <property type="match status" value="1"/>
</dbReference>
<dbReference type="Pfam" id="PF00170">
    <property type="entry name" value="bZIP_1"/>
    <property type="match status" value="1"/>
</dbReference>
<feature type="region of interest" description="Disordered" evidence="2">
    <location>
        <begin position="42"/>
        <end position="70"/>
    </location>
</feature>